<dbReference type="AlphaFoldDB" id="A0AAD2FXS2"/>
<evidence type="ECO:0000256" key="3">
    <source>
        <dbReference type="ARBA" id="ARBA00022448"/>
    </source>
</evidence>
<feature type="transmembrane region" description="Helical" evidence="8">
    <location>
        <begin position="460"/>
        <end position="480"/>
    </location>
</feature>
<evidence type="ECO:0000256" key="4">
    <source>
        <dbReference type="ARBA" id="ARBA00022692"/>
    </source>
</evidence>
<feature type="compositionally biased region" description="Basic and acidic residues" evidence="7">
    <location>
        <begin position="560"/>
        <end position="577"/>
    </location>
</feature>
<evidence type="ECO:0000256" key="7">
    <source>
        <dbReference type="SAM" id="MobiDB-lite"/>
    </source>
</evidence>
<proteinExistence type="inferred from homology"/>
<dbReference type="InterPro" id="IPR001734">
    <property type="entry name" value="Na/solute_symporter"/>
</dbReference>
<feature type="transmembrane region" description="Helical" evidence="8">
    <location>
        <begin position="200"/>
        <end position="219"/>
    </location>
</feature>
<dbReference type="InterPro" id="IPR038377">
    <property type="entry name" value="Na/Glc_symporter_sf"/>
</dbReference>
<dbReference type="Proteomes" id="UP001295423">
    <property type="component" value="Unassembled WGS sequence"/>
</dbReference>
<feature type="compositionally biased region" description="Acidic residues" evidence="7">
    <location>
        <begin position="547"/>
        <end position="559"/>
    </location>
</feature>
<feature type="transmembrane region" description="Helical" evidence="8">
    <location>
        <begin position="401"/>
        <end position="419"/>
    </location>
</feature>
<dbReference type="InterPro" id="IPR050277">
    <property type="entry name" value="Sodium:Solute_Symporter"/>
</dbReference>
<evidence type="ECO:0000256" key="1">
    <source>
        <dbReference type="ARBA" id="ARBA00004141"/>
    </source>
</evidence>
<feature type="transmembrane region" description="Helical" evidence="8">
    <location>
        <begin position="425"/>
        <end position="448"/>
    </location>
</feature>
<protein>
    <recommendedName>
        <fullName evidence="11">Sodium/proline symporter</fullName>
    </recommendedName>
</protein>
<keyword evidence="10" id="KW-1185">Reference proteome</keyword>
<dbReference type="EMBL" id="CAKOGP040001914">
    <property type="protein sequence ID" value="CAJ1956351.1"/>
    <property type="molecule type" value="Genomic_DNA"/>
</dbReference>
<dbReference type="PROSITE" id="PS50283">
    <property type="entry name" value="NA_SOLUT_SYMP_3"/>
    <property type="match status" value="1"/>
</dbReference>
<feature type="transmembrane region" description="Helical" evidence="8">
    <location>
        <begin position="265"/>
        <end position="282"/>
    </location>
</feature>
<feature type="transmembrane region" description="Helical" evidence="8">
    <location>
        <begin position="12"/>
        <end position="32"/>
    </location>
</feature>
<evidence type="ECO:0000256" key="6">
    <source>
        <dbReference type="ARBA" id="ARBA00023136"/>
    </source>
</evidence>
<comment type="similarity">
    <text evidence="2">Belongs to the sodium:solute symporter (SSF) (TC 2.A.21) family.</text>
</comment>
<keyword evidence="3" id="KW-0813">Transport</keyword>
<evidence type="ECO:0000313" key="9">
    <source>
        <dbReference type="EMBL" id="CAJ1956351.1"/>
    </source>
</evidence>
<feature type="transmembrane region" description="Helical" evidence="8">
    <location>
        <begin position="226"/>
        <end position="245"/>
    </location>
</feature>
<gene>
    <name evidence="9" type="ORF">CYCCA115_LOCUS16190</name>
</gene>
<evidence type="ECO:0008006" key="11">
    <source>
        <dbReference type="Google" id="ProtNLM"/>
    </source>
</evidence>
<dbReference type="GO" id="GO:0005886">
    <property type="term" value="C:plasma membrane"/>
    <property type="evidence" value="ECO:0007669"/>
    <property type="project" value="TreeGrafter"/>
</dbReference>
<keyword evidence="4 8" id="KW-0812">Transmembrane</keyword>
<name>A0AAD2FXS2_9STRA</name>
<keyword evidence="5 8" id="KW-1133">Transmembrane helix</keyword>
<evidence type="ECO:0000256" key="8">
    <source>
        <dbReference type="SAM" id="Phobius"/>
    </source>
</evidence>
<keyword evidence="6 8" id="KW-0472">Membrane</keyword>
<evidence type="ECO:0000256" key="5">
    <source>
        <dbReference type="ARBA" id="ARBA00022989"/>
    </source>
</evidence>
<dbReference type="PANTHER" id="PTHR48086:SF10">
    <property type="entry name" value="AGR155CP"/>
    <property type="match status" value="1"/>
</dbReference>
<feature type="transmembrane region" description="Helical" evidence="8">
    <location>
        <begin position="109"/>
        <end position="131"/>
    </location>
</feature>
<accession>A0AAD2FXS2</accession>
<feature type="transmembrane region" description="Helical" evidence="8">
    <location>
        <begin position="509"/>
        <end position="530"/>
    </location>
</feature>
<dbReference type="GO" id="GO:0015606">
    <property type="term" value="F:spermidine transmembrane transporter activity"/>
    <property type="evidence" value="ECO:0007669"/>
    <property type="project" value="TreeGrafter"/>
</dbReference>
<dbReference type="Gene3D" id="1.20.1730.10">
    <property type="entry name" value="Sodium/glucose cotransporter"/>
    <property type="match status" value="1"/>
</dbReference>
<feature type="transmembrane region" description="Helical" evidence="8">
    <location>
        <begin position="79"/>
        <end position="97"/>
    </location>
</feature>
<reference evidence="9" key="1">
    <citation type="submission" date="2023-08" db="EMBL/GenBank/DDBJ databases">
        <authorList>
            <person name="Audoor S."/>
            <person name="Bilcke G."/>
        </authorList>
    </citation>
    <scope>NUCLEOTIDE SEQUENCE</scope>
</reference>
<feature type="region of interest" description="Disordered" evidence="7">
    <location>
        <begin position="541"/>
        <end position="585"/>
    </location>
</feature>
<sequence length="585" mass="63629">MAFNVSEEAAYAVLFTVLCLFALIAFASADFFGKCLGNANNLFVLKQGDEEGTVDEDGQHVNNNRKTDFFLSARDSAPASAITLSYFASGMGAWVLYGPAQMGANAQIGWLGVIGYAFASSAPAVVVFTIGPMIKERCLEKSFNVTDFGRQRYGRTMQFTIAIFSIFYMFIYIVAEYTSISNIYGSFVTNPIYEFDPTTVSVAIGVITILYTSVGGLPASIITDKFQGIMIGLLVLMLLFAVSVHPENQLTVEQWGKASNWTVDGLMAAVTLFLAVLSASMFNLGTWQRVWSAKSDADMKKGFIGGSVLIFVLMMFFGTMGMIGYAQDPVAYDTLTKFSFLSFFDLLAPLAPAWHIITLILVTSLTASSIDTLQNALMSSFSTDLIRLQKSHGFSEEAPKWIARVLILLLNIPAIYLGAKAYDVLSLFLVADLVCACAVLPVFLGLMTEDRGPIAAPTELGAFLGTVCGIFTVVIIGVVVEAEGGLFEYFWLENGAICPLCGSKTMITFIVTPISAGFFCLFFSKLDVLIRGEESARKPMLTFAGEIPEDEKLDEDNNKDDDNNKEEEAAKEPKQEPVEETAAGV</sequence>
<evidence type="ECO:0000313" key="10">
    <source>
        <dbReference type="Proteomes" id="UP001295423"/>
    </source>
</evidence>
<dbReference type="PANTHER" id="PTHR48086">
    <property type="entry name" value="SODIUM/PROLINE SYMPORTER-RELATED"/>
    <property type="match status" value="1"/>
</dbReference>
<comment type="caution">
    <text evidence="9">The sequence shown here is derived from an EMBL/GenBank/DDBJ whole genome shotgun (WGS) entry which is preliminary data.</text>
</comment>
<organism evidence="9 10">
    <name type="scientific">Cylindrotheca closterium</name>
    <dbReference type="NCBI Taxonomy" id="2856"/>
    <lineage>
        <taxon>Eukaryota</taxon>
        <taxon>Sar</taxon>
        <taxon>Stramenopiles</taxon>
        <taxon>Ochrophyta</taxon>
        <taxon>Bacillariophyta</taxon>
        <taxon>Bacillariophyceae</taxon>
        <taxon>Bacillariophycidae</taxon>
        <taxon>Bacillariales</taxon>
        <taxon>Bacillariaceae</taxon>
        <taxon>Cylindrotheca</taxon>
    </lineage>
</organism>
<feature type="transmembrane region" description="Helical" evidence="8">
    <location>
        <begin position="346"/>
        <end position="370"/>
    </location>
</feature>
<comment type="subcellular location">
    <subcellularLocation>
        <location evidence="1">Membrane</location>
        <topology evidence="1">Multi-pass membrane protein</topology>
    </subcellularLocation>
</comment>
<evidence type="ECO:0000256" key="2">
    <source>
        <dbReference type="ARBA" id="ARBA00006434"/>
    </source>
</evidence>
<feature type="transmembrane region" description="Helical" evidence="8">
    <location>
        <begin position="303"/>
        <end position="326"/>
    </location>
</feature>
<feature type="transmembrane region" description="Helical" evidence="8">
    <location>
        <begin position="159"/>
        <end position="180"/>
    </location>
</feature>